<comment type="caution">
    <text evidence="1">The sequence shown here is derived from an EMBL/GenBank/DDBJ whole genome shotgun (WGS) entry which is preliminary data.</text>
</comment>
<gene>
    <name evidence="1" type="ORF">ISN45_At03g002410</name>
</gene>
<evidence type="ECO:0000313" key="1">
    <source>
        <dbReference type="EMBL" id="KAG7623817.1"/>
    </source>
</evidence>
<keyword evidence="2" id="KW-1185">Reference proteome</keyword>
<reference evidence="1 2" key="1">
    <citation type="submission" date="2020-12" db="EMBL/GenBank/DDBJ databases">
        <title>Concerted genomic and epigenomic changes stabilize Arabidopsis allopolyploids.</title>
        <authorList>
            <person name="Chen Z."/>
        </authorList>
    </citation>
    <scope>NUCLEOTIDE SEQUENCE [LARGE SCALE GENOMIC DNA]</scope>
    <source>
        <strain evidence="1">Allo738</strain>
        <tissue evidence="1">Leaf</tissue>
    </source>
</reference>
<proteinExistence type="predicted"/>
<dbReference type="EMBL" id="JAEFBK010000003">
    <property type="protein sequence ID" value="KAG7623817.1"/>
    <property type="molecule type" value="Genomic_DNA"/>
</dbReference>
<sequence>MIWSYLGPSSSYVLNIFGECQNHFINTKSSSSSSSFLSLHNSCLRHSFITYPHTTETEESSFIRNGRQ</sequence>
<accession>A0A8T2EIH7</accession>
<organism evidence="1 2">
    <name type="scientific">Arabidopsis thaliana x Arabidopsis arenosa</name>
    <dbReference type="NCBI Taxonomy" id="1240361"/>
    <lineage>
        <taxon>Eukaryota</taxon>
        <taxon>Viridiplantae</taxon>
        <taxon>Streptophyta</taxon>
        <taxon>Embryophyta</taxon>
        <taxon>Tracheophyta</taxon>
        <taxon>Spermatophyta</taxon>
        <taxon>Magnoliopsida</taxon>
        <taxon>eudicotyledons</taxon>
        <taxon>Gunneridae</taxon>
        <taxon>Pentapetalae</taxon>
        <taxon>rosids</taxon>
        <taxon>malvids</taxon>
        <taxon>Brassicales</taxon>
        <taxon>Brassicaceae</taxon>
        <taxon>Camelineae</taxon>
        <taxon>Arabidopsis</taxon>
    </lineage>
</organism>
<dbReference type="Proteomes" id="UP000694240">
    <property type="component" value="Chromosome 3"/>
</dbReference>
<dbReference type="AlphaFoldDB" id="A0A8T2EIH7"/>
<evidence type="ECO:0000313" key="2">
    <source>
        <dbReference type="Proteomes" id="UP000694240"/>
    </source>
</evidence>
<name>A0A8T2EIH7_9BRAS</name>
<dbReference type="EMBL" id="JAEFBK010000003">
    <property type="protein sequence ID" value="KAG7623818.1"/>
    <property type="molecule type" value="Genomic_DNA"/>
</dbReference>
<protein>
    <submittedName>
        <fullName evidence="1">Uncharacterized protein</fullName>
    </submittedName>
</protein>